<protein>
    <submittedName>
        <fullName evidence="1">Uncharacterized protein</fullName>
    </submittedName>
</protein>
<sequence>MNAGVSNVDIEANYHLTYTYLKEKPGLLDMMPSDMDLSCMYSKPETIRKAIDYILDHYQDIETYLMNCGLSSQYINKLKNKLL</sequence>
<gene>
    <name evidence="1" type="ORF">HMPREF9488_01778</name>
</gene>
<dbReference type="AlphaFoldDB" id="E7GAI8"/>
<evidence type="ECO:0000313" key="2">
    <source>
        <dbReference type="Proteomes" id="UP000003157"/>
    </source>
</evidence>
<dbReference type="Gene3D" id="3.90.190.10">
    <property type="entry name" value="Protein tyrosine phosphatase superfamily"/>
    <property type="match status" value="1"/>
</dbReference>
<dbReference type="Proteomes" id="UP000003157">
    <property type="component" value="Unassembled WGS sequence"/>
</dbReference>
<comment type="caution">
    <text evidence="1">The sequence shown here is derived from an EMBL/GenBank/DDBJ whole genome shotgun (WGS) entry which is preliminary data.</text>
</comment>
<reference evidence="1 2" key="1">
    <citation type="submission" date="2010-12" db="EMBL/GenBank/DDBJ databases">
        <title>The Genome Sequence of Coprobacillus sp. strain 29_1.</title>
        <authorList>
            <consortium name="The Broad Institute Genome Sequencing Platform"/>
            <person name="Earl A."/>
            <person name="Ward D."/>
            <person name="Feldgarden M."/>
            <person name="Gevers D."/>
            <person name="Daigneault M."/>
            <person name="Sibley C.D."/>
            <person name="White A."/>
            <person name="Strauss J."/>
            <person name="Allen-Vercoe E."/>
            <person name="Young S.K."/>
            <person name="Zeng Q."/>
            <person name="Gargeya S."/>
            <person name="Fitzgerald M."/>
            <person name="Haas B."/>
            <person name="Abouelleil A."/>
            <person name="Alvarado L."/>
            <person name="Arachchi H.M."/>
            <person name="Berlin A."/>
            <person name="Brown A."/>
            <person name="Chapman S.B."/>
            <person name="Chen Z."/>
            <person name="Dunbar C."/>
            <person name="Freedman E."/>
            <person name="Gearin G."/>
            <person name="Gellesch M."/>
            <person name="Goldberg J."/>
            <person name="Griggs A."/>
            <person name="Gujja S."/>
            <person name="Heilman E."/>
            <person name="Heiman D."/>
            <person name="Howarth C."/>
            <person name="Larson L."/>
            <person name="Lui A."/>
            <person name="MacDonald P.J.P."/>
            <person name="Mehta T."/>
            <person name="Montmayeur A."/>
            <person name="Murphy C."/>
            <person name="Neiman D."/>
            <person name="Pearson M."/>
            <person name="Priest M."/>
            <person name="Roberts A."/>
            <person name="Saif S."/>
            <person name="Shea T."/>
            <person name="Shenoy N."/>
            <person name="Sisk P."/>
            <person name="Stolte C."/>
            <person name="Sykes S."/>
            <person name="White J."/>
            <person name="Yandava C."/>
            <person name="Nusbaum C."/>
            <person name="Birren B."/>
        </authorList>
    </citation>
    <scope>NUCLEOTIDE SEQUENCE [LARGE SCALE GENOMIC DNA]</scope>
    <source>
        <strain evidence="1 2">29_1</strain>
    </source>
</reference>
<dbReference type="STRING" id="100884.GCA_000269565_01873"/>
<name>E7GAI8_9FIRM</name>
<evidence type="ECO:0000313" key="1">
    <source>
        <dbReference type="EMBL" id="EFW04889.1"/>
    </source>
</evidence>
<dbReference type="SUPFAM" id="SSF52799">
    <property type="entry name" value="(Phosphotyrosine protein) phosphatases II"/>
    <property type="match status" value="1"/>
</dbReference>
<dbReference type="GO" id="GO:0004721">
    <property type="term" value="F:phosphoprotein phosphatase activity"/>
    <property type="evidence" value="ECO:0007669"/>
    <property type="project" value="InterPro"/>
</dbReference>
<keyword evidence="2" id="KW-1185">Reference proteome</keyword>
<dbReference type="EMBL" id="ADKX01000032">
    <property type="protein sequence ID" value="EFW04889.1"/>
    <property type="molecule type" value="Genomic_DNA"/>
</dbReference>
<accession>E7GAI8</accession>
<dbReference type="HOGENOM" id="CLU_2536837_0_0_9"/>
<proteinExistence type="predicted"/>
<dbReference type="Pfam" id="PF13350">
    <property type="entry name" value="Y_phosphatase3"/>
    <property type="match status" value="1"/>
</dbReference>
<dbReference type="InterPro" id="IPR026893">
    <property type="entry name" value="Tyr/Ser_Pase_IphP-type"/>
</dbReference>
<dbReference type="OrthoDB" id="9803871at2"/>
<organism evidence="1 2">
    <name type="scientific">Coprobacillus cateniformis</name>
    <dbReference type="NCBI Taxonomy" id="100884"/>
    <lineage>
        <taxon>Bacteria</taxon>
        <taxon>Bacillati</taxon>
        <taxon>Bacillota</taxon>
        <taxon>Erysipelotrichia</taxon>
        <taxon>Erysipelotrichales</taxon>
        <taxon>Coprobacillaceae</taxon>
        <taxon>Coprobacillus</taxon>
    </lineage>
</organism>
<dbReference type="InterPro" id="IPR029021">
    <property type="entry name" value="Prot-tyrosine_phosphatase-like"/>
</dbReference>